<dbReference type="RefSeq" id="XP_060291879.1">
    <property type="nucleotide sequence ID" value="XM_060435222.1"/>
</dbReference>
<accession>A0AA40A062</accession>
<feature type="region of interest" description="Disordered" evidence="1">
    <location>
        <begin position="90"/>
        <end position="114"/>
    </location>
</feature>
<sequence length="140" mass="15295">MQADAGPPGSSSCTYTIATGFVTSLAPSSQIRVPSQTPKVGQQKQGDAPSLELQSTHLYNQSRKLPGDTWQTSPAMELYAAGFNAWNQLRFPPQSHAGQQEKEKEEVDDEPDDLSSFTCVLRDKDGIDDVEPFLSYTLGE</sequence>
<protein>
    <submittedName>
        <fullName evidence="2">Uncharacterized protein</fullName>
    </submittedName>
</protein>
<feature type="compositionally biased region" description="Polar residues" evidence="1">
    <location>
        <begin position="28"/>
        <end position="45"/>
    </location>
</feature>
<keyword evidence="3" id="KW-1185">Reference proteome</keyword>
<evidence type="ECO:0000256" key="1">
    <source>
        <dbReference type="SAM" id="MobiDB-lite"/>
    </source>
</evidence>
<evidence type="ECO:0000313" key="2">
    <source>
        <dbReference type="EMBL" id="KAK0706785.1"/>
    </source>
</evidence>
<name>A0AA40A062_9PEZI</name>
<feature type="region of interest" description="Disordered" evidence="1">
    <location>
        <begin position="28"/>
        <end position="50"/>
    </location>
</feature>
<comment type="caution">
    <text evidence="2">The sequence shown here is derived from an EMBL/GenBank/DDBJ whole genome shotgun (WGS) entry which is preliminary data.</text>
</comment>
<dbReference type="EMBL" id="JAUIRO010000007">
    <property type="protein sequence ID" value="KAK0706785.1"/>
    <property type="molecule type" value="Genomic_DNA"/>
</dbReference>
<organism evidence="2 3">
    <name type="scientific">Lasiosphaeria miniovina</name>
    <dbReference type="NCBI Taxonomy" id="1954250"/>
    <lineage>
        <taxon>Eukaryota</taxon>
        <taxon>Fungi</taxon>
        <taxon>Dikarya</taxon>
        <taxon>Ascomycota</taxon>
        <taxon>Pezizomycotina</taxon>
        <taxon>Sordariomycetes</taxon>
        <taxon>Sordariomycetidae</taxon>
        <taxon>Sordariales</taxon>
        <taxon>Lasiosphaeriaceae</taxon>
        <taxon>Lasiosphaeria</taxon>
    </lineage>
</organism>
<dbReference type="AlphaFoldDB" id="A0AA40A062"/>
<proteinExistence type="predicted"/>
<reference evidence="2" key="1">
    <citation type="submission" date="2023-06" db="EMBL/GenBank/DDBJ databases">
        <title>Genome-scale phylogeny and comparative genomics of the fungal order Sordariales.</title>
        <authorList>
            <consortium name="Lawrence Berkeley National Laboratory"/>
            <person name="Hensen N."/>
            <person name="Bonometti L."/>
            <person name="Westerberg I."/>
            <person name="Brannstrom I.O."/>
            <person name="Guillou S."/>
            <person name="Cros-Aarteil S."/>
            <person name="Calhoun S."/>
            <person name="Haridas S."/>
            <person name="Kuo A."/>
            <person name="Mondo S."/>
            <person name="Pangilinan J."/>
            <person name="Riley R."/>
            <person name="LaButti K."/>
            <person name="Andreopoulos B."/>
            <person name="Lipzen A."/>
            <person name="Chen C."/>
            <person name="Yanf M."/>
            <person name="Daum C."/>
            <person name="Ng V."/>
            <person name="Clum A."/>
            <person name="Steindorff A."/>
            <person name="Ohm R."/>
            <person name="Martin F."/>
            <person name="Silar P."/>
            <person name="Natvig D."/>
            <person name="Lalanne C."/>
            <person name="Gautier V."/>
            <person name="Ament-velasquez S.L."/>
            <person name="Kruys A."/>
            <person name="Hutchinson M.I."/>
            <person name="Powell A.J."/>
            <person name="Barry K."/>
            <person name="Miller A.N."/>
            <person name="Grigoriev I.V."/>
            <person name="Debuchy R."/>
            <person name="Gladieux P."/>
            <person name="Thoren M.H."/>
            <person name="Johannesson H."/>
        </authorList>
    </citation>
    <scope>NUCLEOTIDE SEQUENCE</scope>
    <source>
        <strain evidence="2">SMH2392-1A</strain>
    </source>
</reference>
<gene>
    <name evidence="2" type="ORF">B0T26DRAFT_472630</name>
</gene>
<evidence type="ECO:0000313" key="3">
    <source>
        <dbReference type="Proteomes" id="UP001172101"/>
    </source>
</evidence>
<dbReference type="Proteomes" id="UP001172101">
    <property type="component" value="Unassembled WGS sequence"/>
</dbReference>
<dbReference type="GeneID" id="85318492"/>